<dbReference type="AlphaFoldDB" id="E1QR53"/>
<name>E1QR53_VULDI</name>
<dbReference type="PROSITE" id="PS00194">
    <property type="entry name" value="THIOREDOXIN_1"/>
    <property type="match status" value="1"/>
</dbReference>
<dbReference type="HOGENOM" id="CLU_090389_10_1_2"/>
<keyword evidence="2" id="KW-0249">Electron transport</keyword>
<dbReference type="Pfam" id="PF00085">
    <property type="entry name" value="Thioredoxin"/>
    <property type="match status" value="1"/>
</dbReference>
<dbReference type="Proteomes" id="UP000006681">
    <property type="component" value="Chromosome"/>
</dbReference>
<evidence type="ECO:0000256" key="1">
    <source>
        <dbReference type="ARBA" id="ARBA00022448"/>
    </source>
</evidence>
<keyword evidence="3" id="KW-1015">Disulfide bond</keyword>
<evidence type="ECO:0000259" key="4">
    <source>
        <dbReference type="PROSITE" id="PS51352"/>
    </source>
</evidence>
<accession>E1QR53</accession>
<gene>
    <name evidence="5" type="ordered locus">Vdis_2376</name>
</gene>
<dbReference type="CDD" id="cd02947">
    <property type="entry name" value="TRX_family"/>
    <property type="match status" value="1"/>
</dbReference>
<sequence>MAASNMNSNMGDKEDEELSKLLEKKARELAKAVGNEPVELSGDNFDDFIRSKRVVVVDFWAPWCAPCFLLEPILKALAKEMPCVGFGRLNTQEWPDVAAKYDVMSLPTVIIFKDGEPADFVIGAVPKKIIADKIRRVLNEN</sequence>
<dbReference type="PROSITE" id="PS51352">
    <property type="entry name" value="THIOREDOXIN_2"/>
    <property type="match status" value="1"/>
</dbReference>
<reference evidence="5 6" key="1">
    <citation type="journal article" date="2010" name="Stand. Genomic Sci.">
        <title>Complete genome sequence of Vulcanisaeta distributa type strain (IC-017).</title>
        <authorList>
            <person name="Mavromatis K."/>
            <person name="Sikorski J."/>
            <person name="Pabst E."/>
            <person name="Teshima H."/>
            <person name="Lapidus A."/>
            <person name="Lucas S."/>
            <person name="Nolan M."/>
            <person name="Glavina Del Rio T."/>
            <person name="Cheng J.F."/>
            <person name="Bruce D."/>
            <person name="Goodwin L."/>
            <person name="Pitluck S."/>
            <person name="Liolios K."/>
            <person name="Ivanova N."/>
            <person name="Mikhailova N."/>
            <person name="Pati A."/>
            <person name="Chen A."/>
            <person name="Palaniappan K."/>
            <person name="Land M."/>
            <person name="Hauser L."/>
            <person name="Chang Y.J."/>
            <person name="Jeffries C.D."/>
            <person name="Rohde M."/>
            <person name="Spring S."/>
            <person name="Goker M."/>
            <person name="Wirth R."/>
            <person name="Woyke T."/>
            <person name="Bristow J."/>
            <person name="Eisen J.A."/>
            <person name="Markowitz V."/>
            <person name="Hugenholtz P."/>
            <person name="Klenk H.P."/>
            <person name="Kyrpides N.C."/>
        </authorList>
    </citation>
    <scope>NUCLEOTIDE SEQUENCE [LARGE SCALE GENOMIC DNA]</scope>
    <source>
        <strain evidence="6">DSM 14429 / JCM 11212 / NBRC 100878 / IC-017</strain>
    </source>
</reference>
<dbReference type="PRINTS" id="PR00421">
    <property type="entry name" value="THIOREDOXIN"/>
</dbReference>
<dbReference type="PANTHER" id="PTHR45663">
    <property type="entry name" value="GEO12009P1"/>
    <property type="match status" value="1"/>
</dbReference>
<feature type="domain" description="Thioredoxin" evidence="4">
    <location>
        <begin position="19"/>
        <end position="141"/>
    </location>
</feature>
<dbReference type="PANTHER" id="PTHR45663:SF11">
    <property type="entry name" value="GEO12009P1"/>
    <property type="match status" value="1"/>
</dbReference>
<dbReference type="InterPro" id="IPR017937">
    <property type="entry name" value="Thioredoxin_CS"/>
</dbReference>
<dbReference type="InterPro" id="IPR013766">
    <property type="entry name" value="Thioredoxin_domain"/>
</dbReference>
<dbReference type="SUPFAM" id="SSF52833">
    <property type="entry name" value="Thioredoxin-like"/>
    <property type="match status" value="1"/>
</dbReference>
<dbReference type="EMBL" id="CP002100">
    <property type="protein sequence ID" value="ADN51743.1"/>
    <property type="molecule type" value="Genomic_DNA"/>
</dbReference>
<dbReference type="GO" id="GO:0005737">
    <property type="term" value="C:cytoplasm"/>
    <property type="evidence" value="ECO:0007669"/>
    <property type="project" value="TreeGrafter"/>
</dbReference>
<dbReference type="InterPro" id="IPR036249">
    <property type="entry name" value="Thioredoxin-like_sf"/>
</dbReference>
<keyword evidence="6" id="KW-1185">Reference proteome</keyword>
<protein>
    <submittedName>
        <fullName evidence="5">Thioredoxin</fullName>
    </submittedName>
</protein>
<dbReference type="eggNOG" id="arCOG01972">
    <property type="taxonomic scope" value="Archaea"/>
</dbReference>
<evidence type="ECO:0000313" key="5">
    <source>
        <dbReference type="EMBL" id="ADN51743.1"/>
    </source>
</evidence>
<evidence type="ECO:0000256" key="2">
    <source>
        <dbReference type="ARBA" id="ARBA00022982"/>
    </source>
</evidence>
<dbReference type="GO" id="GO:0015035">
    <property type="term" value="F:protein-disulfide reductase activity"/>
    <property type="evidence" value="ECO:0007669"/>
    <property type="project" value="TreeGrafter"/>
</dbReference>
<evidence type="ECO:0000256" key="3">
    <source>
        <dbReference type="ARBA" id="ARBA00023157"/>
    </source>
</evidence>
<proteinExistence type="predicted"/>
<reference evidence="6" key="2">
    <citation type="journal article" date="2010" name="Stand. Genomic Sci.">
        <title>Complete genome sequence of Vulcanisaeta distributa type strain (IC-017T).</title>
        <authorList>
            <person name="Mavromatis K."/>
            <person name="Sikorski J."/>
            <person name="Pabst E."/>
            <person name="Teshima H."/>
            <person name="Lapidus A."/>
            <person name="Lucas S."/>
            <person name="Nolan M."/>
            <person name="Glavina Del Rio T."/>
            <person name="Cheng J."/>
            <person name="Bruce D."/>
            <person name="Goodwin L."/>
            <person name="Pitluck S."/>
            <person name="Liolios K."/>
            <person name="Ivanova N."/>
            <person name="Mikhailova N."/>
            <person name="Pati A."/>
            <person name="Chen A."/>
            <person name="Palaniappan K."/>
            <person name="Land M."/>
            <person name="Hauser L."/>
            <person name="Chang Y."/>
            <person name="Jeffries C."/>
            <person name="Rohde M."/>
            <person name="Spring S."/>
            <person name="Goker M."/>
            <person name="Wirth R."/>
            <person name="Woyke T."/>
            <person name="Bristow J."/>
            <person name="Eisen J."/>
            <person name="Markowitz V."/>
            <person name="Hugenholtz P."/>
            <person name="Klenk H."/>
            <person name="Kyrpides N."/>
        </authorList>
    </citation>
    <scope>NUCLEOTIDE SEQUENCE [LARGE SCALE GENOMIC DNA]</scope>
    <source>
        <strain evidence="6">DSM 14429 / JCM 11212 / NBRC 100878 / IC-017</strain>
    </source>
</reference>
<dbReference type="STRING" id="572478.Vdis_2376"/>
<organism evidence="5 6">
    <name type="scientific">Vulcanisaeta distributa (strain DSM 14429 / JCM 11212 / NBRC 100878 / IC-017)</name>
    <dbReference type="NCBI Taxonomy" id="572478"/>
    <lineage>
        <taxon>Archaea</taxon>
        <taxon>Thermoproteota</taxon>
        <taxon>Thermoprotei</taxon>
        <taxon>Thermoproteales</taxon>
        <taxon>Thermoproteaceae</taxon>
        <taxon>Vulcanisaeta</taxon>
    </lineage>
</organism>
<dbReference type="KEGG" id="vdi:Vdis_2376"/>
<dbReference type="Gene3D" id="3.40.30.10">
    <property type="entry name" value="Glutaredoxin"/>
    <property type="match status" value="1"/>
</dbReference>
<evidence type="ECO:0000313" key="6">
    <source>
        <dbReference type="Proteomes" id="UP000006681"/>
    </source>
</evidence>
<keyword evidence="1" id="KW-0813">Transport</keyword>